<keyword evidence="3" id="KW-0804">Transcription</keyword>
<dbReference type="Proteomes" id="UP001521150">
    <property type="component" value="Unassembled WGS sequence"/>
</dbReference>
<proteinExistence type="predicted"/>
<dbReference type="PANTHER" id="PTHR30055:SF234">
    <property type="entry name" value="HTH-TYPE TRANSCRIPTIONAL REGULATOR BETI"/>
    <property type="match status" value="1"/>
</dbReference>
<evidence type="ECO:0000259" key="5">
    <source>
        <dbReference type="PROSITE" id="PS50977"/>
    </source>
</evidence>
<organism evidence="6 7">
    <name type="scientific">Kibdelosporangium philippinense</name>
    <dbReference type="NCBI Taxonomy" id="211113"/>
    <lineage>
        <taxon>Bacteria</taxon>
        <taxon>Bacillati</taxon>
        <taxon>Actinomycetota</taxon>
        <taxon>Actinomycetes</taxon>
        <taxon>Pseudonocardiales</taxon>
        <taxon>Pseudonocardiaceae</taxon>
        <taxon>Kibdelosporangium</taxon>
    </lineage>
</organism>
<feature type="DNA-binding region" description="H-T-H motif" evidence="4">
    <location>
        <begin position="25"/>
        <end position="44"/>
    </location>
</feature>
<evidence type="ECO:0000256" key="1">
    <source>
        <dbReference type="ARBA" id="ARBA00023015"/>
    </source>
</evidence>
<keyword evidence="2 4" id="KW-0238">DNA-binding</keyword>
<dbReference type="PROSITE" id="PS50977">
    <property type="entry name" value="HTH_TETR_2"/>
    <property type="match status" value="1"/>
</dbReference>
<dbReference type="InterPro" id="IPR001647">
    <property type="entry name" value="HTH_TetR"/>
</dbReference>
<evidence type="ECO:0000313" key="7">
    <source>
        <dbReference type="Proteomes" id="UP001521150"/>
    </source>
</evidence>
<gene>
    <name evidence="6" type="ORF">LWC34_39230</name>
</gene>
<dbReference type="SUPFAM" id="SSF46689">
    <property type="entry name" value="Homeodomain-like"/>
    <property type="match status" value="1"/>
</dbReference>
<sequence length="209" mass="22264">MSETRRKLIDGTVETIRTVGISGVSARSIAAAAGVNQALVFYHFGSVHDLLAAACMTHTKASVELFQPDLDKVSTLKELLAVGKDMHTKQSETFNVTILAQLLAGARNDAGLAETTRTALQLWIDAIEKVLIRVLAKSPAKDLVDTKGLAGAVSAAFIGLELYEGIDPAGAARALDTLDQMAVLVEVVDDLGPIARRAFKAKVKRVVDR</sequence>
<keyword evidence="7" id="KW-1185">Reference proteome</keyword>
<dbReference type="RefSeq" id="WP_233730267.1">
    <property type="nucleotide sequence ID" value="NZ_JAJVCN010000003.1"/>
</dbReference>
<dbReference type="Gene3D" id="1.10.357.10">
    <property type="entry name" value="Tetracycline Repressor, domain 2"/>
    <property type="match status" value="1"/>
</dbReference>
<evidence type="ECO:0000313" key="6">
    <source>
        <dbReference type="EMBL" id="MCE7008802.1"/>
    </source>
</evidence>
<reference evidence="6 7" key="1">
    <citation type="submission" date="2021-12" db="EMBL/GenBank/DDBJ databases">
        <title>Genome sequence of Kibdelosporangium philippinense ATCC 49844.</title>
        <authorList>
            <person name="Fedorov E.A."/>
            <person name="Omeragic M."/>
            <person name="Shalygina K.F."/>
            <person name="Maclea K.S."/>
        </authorList>
    </citation>
    <scope>NUCLEOTIDE SEQUENCE [LARGE SCALE GENOMIC DNA]</scope>
    <source>
        <strain evidence="6 7">ATCC 49844</strain>
    </source>
</reference>
<dbReference type="InterPro" id="IPR009057">
    <property type="entry name" value="Homeodomain-like_sf"/>
</dbReference>
<dbReference type="Pfam" id="PF00440">
    <property type="entry name" value="TetR_N"/>
    <property type="match status" value="1"/>
</dbReference>
<evidence type="ECO:0000256" key="3">
    <source>
        <dbReference type="ARBA" id="ARBA00023163"/>
    </source>
</evidence>
<keyword evidence="1" id="KW-0805">Transcription regulation</keyword>
<dbReference type="InterPro" id="IPR050109">
    <property type="entry name" value="HTH-type_TetR-like_transc_reg"/>
</dbReference>
<accession>A0ABS8ZSK0</accession>
<evidence type="ECO:0000256" key="2">
    <source>
        <dbReference type="ARBA" id="ARBA00023125"/>
    </source>
</evidence>
<dbReference type="EMBL" id="JAJVCN010000003">
    <property type="protein sequence ID" value="MCE7008802.1"/>
    <property type="molecule type" value="Genomic_DNA"/>
</dbReference>
<comment type="caution">
    <text evidence="6">The sequence shown here is derived from an EMBL/GenBank/DDBJ whole genome shotgun (WGS) entry which is preliminary data.</text>
</comment>
<protein>
    <submittedName>
        <fullName evidence="6">TetR/AcrR family transcriptional regulator</fullName>
    </submittedName>
</protein>
<name>A0ABS8ZSK0_9PSEU</name>
<feature type="domain" description="HTH tetR-type" evidence="5">
    <location>
        <begin position="2"/>
        <end position="62"/>
    </location>
</feature>
<dbReference type="PANTHER" id="PTHR30055">
    <property type="entry name" value="HTH-TYPE TRANSCRIPTIONAL REGULATOR RUTR"/>
    <property type="match status" value="1"/>
</dbReference>
<evidence type="ECO:0000256" key="4">
    <source>
        <dbReference type="PROSITE-ProRule" id="PRU00335"/>
    </source>
</evidence>